<dbReference type="SMART" id="SM00112">
    <property type="entry name" value="CA"/>
    <property type="match status" value="4"/>
</dbReference>
<dbReference type="GO" id="GO:0016339">
    <property type="term" value="P:calcium-dependent cell-cell adhesion via plasma membrane cell adhesion molecules"/>
    <property type="evidence" value="ECO:0007669"/>
    <property type="project" value="TreeGrafter"/>
</dbReference>
<accession>A0A8U0RGU9</accession>
<feature type="transmembrane region" description="Helical" evidence="20">
    <location>
        <begin position="657"/>
        <end position="679"/>
    </location>
</feature>
<feature type="region of interest" description="Disordered" evidence="19">
    <location>
        <begin position="478"/>
        <end position="645"/>
    </location>
</feature>
<evidence type="ECO:0000256" key="16">
    <source>
        <dbReference type="ARBA" id="ARBA00067494"/>
    </source>
</evidence>
<feature type="domain" description="Cadherin" evidence="21">
    <location>
        <begin position="158"/>
        <end position="262"/>
    </location>
</feature>
<feature type="compositionally biased region" description="Polar residues" evidence="19">
    <location>
        <begin position="585"/>
        <end position="618"/>
    </location>
</feature>
<dbReference type="CDD" id="cd11304">
    <property type="entry name" value="Cadherin_repeat"/>
    <property type="match status" value="2"/>
</dbReference>
<evidence type="ECO:0000256" key="7">
    <source>
        <dbReference type="ARBA" id="ARBA00022782"/>
    </source>
</evidence>
<dbReference type="GO" id="GO:0016324">
    <property type="term" value="C:apical plasma membrane"/>
    <property type="evidence" value="ECO:0007669"/>
    <property type="project" value="UniProtKB-SubCell"/>
</dbReference>
<keyword evidence="12" id="KW-0966">Cell projection</keyword>
<dbReference type="CTD" id="53841"/>
<dbReference type="PANTHER" id="PTHR24027">
    <property type="entry name" value="CADHERIN-23"/>
    <property type="match status" value="1"/>
</dbReference>
<evidence type="ECO:0000313" key="22">
    <source>
        <dbReference type="Proteomes" id="UP000000715"/>
    </source>
</evidence>
<dbReference type="GO" id="GO:0016342">
    <property type="term" value="C:catenin complex"/>
    <property type="evidence" value="ECO:0007669"/>
    <property type="project" value="TreeGrafter"/>
</dbReference>
<dbReference type="AlphaFoldDB" id="A0A8U0RGU9"/>
<comment type="function">
    <text evidence="13">Intermicrovillar adhesion molecule that forms, via its extracellular domain, calcium-dependent heterophilic complexes with CDHR2 on adjacent microvilli. Thereby, controls the packing of microvilli at the apical membrane of epithelial cells. Through its cytoplasmic domain, interacts with microvillus cytoplasmic proteins to form the intermicrovillar adhesion complex/IMAC. This complex plays a central role in microvilli and epithelial brush border differentiation.</text>
</comment>
<feature type="compositionally biased region" description="Low complexity" evidence="19">
    <location>
        <begin position="488"/>
        <end position="508"/>
    </location>
</feature>
<dbReference type="GO" id="GO:0030154">
    <property type="term" value="P:cell differentiation"/>
    <property type="evidence" value="ECO:0007669"/>
    <property type="project" value="UniProtKB-KW"/>
</dbReference>
<dbReference type="GO" id="GO:0034332">
    <property type="term" value="P:adherens junction organization"/>
    <property type="evidence" value="ECO:0007669"/>
    <property type="project" value="TreeGrafter"/>
</dbReference>
<dbReference type="InterPro" id="IPR020894">
    <property type="entry name" value="Cadherin_CS"/>
</dbReference>
<comment type="subcellular location">
    <subcellularLocation>
        <location evidence="1">Apical cell membrane</location>
        <topology evidence="1">Single-pass type I membrane protein</topology>
    </subcellularLocation>
    <subcellularLocation>
        <location evidence="14">Cell projection</location>
        <location evidence="14">Microvillus membrane</location>
        <topology evidence="14">Single-pass type I membrane protein</topology>
    </subcellularLocation>
</comment>
<dbReference type="Proteomes" id="UP000000715">
    <property type="component" value="Unplaced"/>
</dbReference>
<dbReference type="RefSeq" id="XP_044922981.1">
    <property type="nucleotide sequence ID" value="XM_045067046.1"/>
</dbReference>
<evidence type="ECO:0000256" key="2">
    <source>
        <dbReference type="ARBA" id="ARBA00022475"/>
    </source>
</evidence>
<reference evidence="23" key="1">
    <citation type="submission" date="2025-08" db="UniProtKB">
        <authorList>
            <consortium name="RefSeq"/>
        </authorList>
    </citation>
    <scope>IDENTIFICATION</scope>
    <source>
        <tissue evidence="23">Brain</tissue>
    </source>
</reference>
<evidence type="ECO:0000256" key="1">
    <source>
        <dbReference type="ARBA" id="ARBA00004247"/>
    </source>
</evidence>
<evidence type="ECO:0000256" key="10">
    <source>
        <dbReference type="ARBA" id="ARBA00023136"/>
    </source>
</evidence>
<name>A0A8U0RGU9_MUSPF</name>
<keyword evidence="8 18" id="KW-0106">Calcium</keyword>
<evidence type="ECO:0000256" key="9">
    <source>
        <dbReference type="ARBA" id="ARBA00022989"/>
    </source>
</evidence>
<dbReference type="GO" id="GO:0045296">
    <property type="term" value="F:cadherin binding"/>
    <property type="evidence" value="ECO:0007669"/>
    <property type="project" value="TreeGrafter"/>
</dbReference>
<keyword evidence="22" id="KW-1185">Reference proteome</keyword>
<dbReference type="GO" id="GO:0031528">
    <property type="term" value="C:microvillus membrane"/>
    <property type="evidence" value="ECO:0007669"/>
    <property type="project" value="UniProtKB-SubCell"/>
</dbReference>
<feature type="domain" description="Cadherin" evidence="21">
    <location>
        <begin position="289"/>
        <end position="379"/>
    </location>
</feature>
<feature type="compositionally biased region" description="Low complexity" evidence="19">
    <location>
        <begin position="803"/>
        <end position="816"/>
    </location>
</feature>
<keyword evidence="2" id="KW-1003">Cell membrane</keyword>
<feature type="compositionally biased region" description="Pro residues" evidence="19">
    <location>
        <begin position="731"/>
        <end position="743"/>
    </location>
</feature>
<feature type="region of interest" description="Disordered" evidence="19">
    <location>
        <begin position="712"/>
        <end position="774"/>
    </location>
</feature>
<evidence type="ECO:0000256" key="12">
    <source>
        <dbReference type="ARBA" id="ARBA00023273"/>
    </source>
</evidence>
<evidence type="ECO:0000259" key="21">
    <source>
        <dbReference type="PROSITE" id="PS50268"/>
    </source>
</evidence>
<evidence type="ECO:0000256" key="13">
    <source>
        <dbReference type="ARBA" id="ARBA00056389"/>
    </source>
</evidence>
<dbReference type="GO" id="GO:0008013">
    <property type="term" value="F:beta-catenin binding"/>
    <property type="evidence" value="ECO:0007669"/>
    <property type="project" value="TreeGrafter"/>
</dbReference>
<evidence type="ECO:0000256" key="15">
    <source>
        <dbReference type="ARBA" id="ARBA00063725"/>
    </source>
</evidence>
<proteinExistence type="predicted"/>
<dbReference type="GO" id="GO:0016477">
    <property type="term" value="P:cell migration"/>
    <property type="evidence" value="ECO:0007669"/>
    <property type="project" value="TreeGrafter"/>
</dbReference>
<gene>
    <name evidence="23" type="primary">CDHR5</name>
</gene>
<evidence type="ECO:0000256" key="20">
    <source>
        <dbReference type="SAM" id="Phobius"/>
    </source>
</evidence>
<feature type="domain" description="Cadherin" evidence="21">
    <location>
        <begin position="380"/>
        <end position="487"/>
    </location>
</feature>
<dbReference type="PROSITE" id="PS00232">
    <property type="entry name" value="CADHERIN_1"/>
    <property type="match status" value="1"/>
</dbReference>
<evidence type="ECO:0000256" key="17">
    <source>
        <dbReference type="ARBA" id="ARBA00081919"/>
    </source>
</evidence>
<organism evidence="22 23">
    <name type="scientific">Mustela putorius furo</name>
    <name type="common">European domestic ferret</name>
    <name type="synonym">Mustela furo</name>
    <dbReference type="NCBI Taxonomy" id="9669"/>
    <lineage>
        <taxon>Eukaryota</taxon>
        <taxon>Metazoa</taxon>
        <taxon>Chordata</taxon>
        <taxon>Craniata</taxon>
        <taxon>Vertebrata</taxon>
        <taxon>Euteleostomi</taxon>
        <taxon>Mammalia</taxon>
        <taxon>Eutheria</taxon>
        <taxon>Laurasiatheria</taxon>
        <taxon>Carnivora</taxon>
        <taxon>Caniformia</taxon>
        <taxon>Musteloidea</taxon>
        <taxon>Mustelidae</taxon>
        <taxon>Mustelinae</taxon>
        <taxon>Mustela</taxon>
    </lineage>
</organism>
<evidence type="ECO:0000256" key="19">
    <source>
        <dbReference type="SAM" id="MobiDB-lite"/>
    </source>
</evidence>
<keyword evidence="11" id="KW-0325">Glycoprotein</keyword>
<feature type="region of interest" description="Disordered" evidence="19">
    <location>
        <begin position="803"/>
        <end position="839"/>
    </location>
</feature>
<evidence type="ECO:0000256" key="18">
    <source>
        <dbReference type="PROSITE-ProRule" id="PRU00043"/>
    </source>
</evidence>
<keyword evidence="10 20" id="KW-0472">Membrane</keyword>
<dbReference type="GO" id="GO:0007156">
    <property type="term" value="P:homophilic cell adhesion via plasma membrane adhesion molecules"/>
    <property type="evidence" value="ECO:0007669"/>
    <property type="project" value="InterPro"/>
</dbReference>
<feature type="compositionally biased region" description="Low complexity" evidence="19">
    <location>
        <begin position="519"/>
        <end position="545"/>
    </location>
</feature>
<feature type="compositionally biased region" description="Basic and acidic residues" evidence="19">
    <location>
        <begin position="1"/>
        <end position="12"/>
    </location>
</feature>
<feature type="domain" description="Cadherin" evidence="21">
    <location>
        <begin position="96"/>
        <end position="149"/>
    </location>
</feature>
<dbReference type="GO" id="GO:0044331">
    <property type="term" value="P:cell-cell adhesion mediated by cadherin"/>
    <property type="evidence" value="ECO:0007669"/>
    <property type="project" value="TreeGrafter"/>
</dbReference>
<evidence type="ECO:0000313" key="23">
    <source>
        <dbReference type="RefSeq" id="XP_044922981.1"/>
    </source>
</evidence>
<dbReference type="InterPro" id="IPR002126">
    <property type="entry name" value="Cadherin-like_dom"/>
</dbReference>
<keyword evidence="4 20" id="KW-0812">Transmembrane</keyword>
<dbReference type="OrthoDB" id="8958491at2759"/>
<feature type="compositionally biased region" description="Pro residues" evidence="19">
    <location>
        <begin position="560"/>
        <end position="582"/>
    </location>
</feature>
<evidence type="ECO:0000256" key="3">
    <source>
        <dbReference type="ARBA" id="ARBA00022553"/>
    </source>
</evidence>
<dbReference type="FunFam" id="2.60.40.60:FF:000261">
    <property type="entry name" value="Cadherin-related family member 5"/>
    <property type="match status" value="1"/>
</dbReference>
<evidence type="ECO:0000256" key="11">
    <source>
        <dbReference type="ARBA" id="ARBA00023180"/>
    </source>
</evidence>
<evidence type="ECO:0000256" key="14">
    <source>
        <dbReference type="ARBA" id="ARBA00060382"/>
    </source>
</evidence>
<keyword evidence="9 20" id="KW-1133">Transmembrane helix</keyword>
<dbReference type="GO" id="GO:0005912">
    <property type="term" value="C:adherens junction"/>
    <property type="evidence" value="ECO:0007669"/>
    <property type="project" value="TreeGrafter"/>
</dbReference>
<keyword evidence="3" id="KW-0597">Phosphoprotein</keyword>
<evidence type="ECO:0000256" key="6">
    <source>
        <dbReference type="ARBA" id="ARBA00022737"/>
    </source>
</evidence>
<evidence type="ECO:0000256" key="5">
    <source>
        <dbReference type="ARBA" id="ARBA00022729"/>
    </source>
</evidence>
<dbReference type="GO" id="GO:0005509">
    <property type="term" value="F:calcium ion binding"/>
    <property type="evidence" value="ECO:0007669"/>
    <property type="project" value="UniProtKB-UniRule"/>
</dbReference>
<protein>
    <recommendedName>
        <fullName evidence="16">Cadherin-related family member 5</fullName>
    </recommendedName>
    <alternativeName>
        <fullName evidence="17">Mu-protocadherin</fullName>
    </alternativeName>
</protein>
<dbReference type="PROSITE" id="PS50268">
    <property type="entry name" value="CADHERIN_2"/>
    <property type="match status" value="4"/>
</dbReference>
<dbReference type="GO" id="GO:0000902">
    <property type="term" value="P:cell morphogenesis"/>
    <property type="evidence" value="ECO:0007669"/>
    <property type="project" value="TreeGrafter"/>
</dbReference>
<dbReference type="Gene3D" id="2.60.40.60">
    <property type="entry name" value="Cadherins"/>
    <property type="match status" value="3"/>
</dbReference>
<keyword evidence="7" id="KW-0221">Differentiation</keyword>
<feature type="region of interest" description="Disordered" evidence="19">
    <location>
        <begin position="1"/>
        <end position="28"/>
    </location>
</feature>
<dbReference type="SUPFAM" id="SSF49313">
    <property type="entry name" value="Cadherin-like"/>
    <property type="match status" value="2"/>
</dbReference>
<dbReference type="InterPro" id="IPR039808">
    <property type="entry name" value="Cadherin"/>
</dbReference>
<dbReference type="GO" id="GO:0007043">
    <property type="term" value="P:cell-cell junction assembly"/>
    <property type="evidence" value="ECO:0007669"/>
    <property type="project" value="TreeGrafter"/>
</dbReference>
<keyword evidence="5" id="KW-0732">Signal</keyword>
<feature type="compositionally biased region" description="Gly residues" evidence="19">
    <location>
        <begin position="627"/>
        <end position="645"/>
    </location>
</feature>
<dbReference type="InterPro" id="IPR015919">
    <property type="entry name" value="Cadherin-like_sf"/>
</dbReference>
<evidence type="ECO:0000256" key="4">
    <source>
        <dbReference type="ARBA" id="ARBA00022692"/>
    </source>
</evidence>
<sequence length="839" mass="87356">MTRGGAWRERRSPGPAATSSASQLLRGSGQGTATKMGAWALLLSLLMATARAQVCSVSDTIFEVAENTNRPEPLADISVPAGQHVTLGPSSTPDAFRIQGTQLFLNVTPDYEENTMLEAHLECRSGGTVVTQLRVFVFVLDINDNPPTFPFQVKVEKVSEDTKVSTIVIPATGLEAQDRDQDDILFYTLQEVTPGAGSFFSLVGTNLPALRLDRRLDFDAQQSIDFLLLVRDTREENAEPSHTATATLILEVQPADLRPPWFLPCAYSDHHVCINAEYHGAVPTGHQLPGPLVLRPGPVHAVDGDQGISQHILYSIVRGQEDGTFAIGADSGNLTMTRSVPSPKTFTLVVKGEQADGARYSVTWVQIEARNAAGSPPYFAKSRYHGMVARGSGGGVEVKDAAAPSLPLRVWAQDPDFPDLNSAITYRVTNNTDFRMDGETLLTASLLADEGVFYAEVEANNTVTASTARTVVEVQVLEWEEPTPPTGSPETPTSPETGRTSRPPSSTTLEAPRPPGPSQGPSTTSSATPGPSQGPSTASSATPGPSQGPSTASSVTPGPSQGPQPPSSTIPRPPASSTPGGPPSVETSTFLPSASTSGGSTQSLKPGTSQPMPSGPSRTPQTSGPAQTGGGSTAGTPGDGEPGVGAAGDRRFSVVDMAALGGVLGALLLLALLALLILVHKHYGQQLKCCSGKAVEQPLGFDNEAFDAPQEANWAPAPYSSPGLMRAAPEPAEPPEPALPEPPSTTTLRPASESPELTRDGGSPGAVRSILTKERRPEGGYKAVWFGEDIGAEADVVVLNTPASDAAGANDSGSEAGSDEEAVAGPHADDTPSTGSSYV</sequence>
<keyword evidence="6" id="KW-0677">Repeat</keyword>
<comment type="subunit">
    <text evidence="15">Part of the IMAC/intermicrovillar adhesion complex/intermicrovillar tip-link complex composed of ANKS4B, MYO7B, USH1C, CDHR2 and CDHR5. Interacts (via cytoplasmic domain) with USH1C and MYO7B; required for proper localization of CDHR5 to microvilli tips and its function in brush border differentiation.</text>
</comment>
<dbReference type="PANTHER" id="PTHR24027:SF414">
    <property type="entry name" value="CADHERIN-RELATED FAMILY MEMBER 5 ISOFORM X1"/>
    <property type="match status" value="1"/>
</dbReference>
<evidence type="ECO:0000256" key="8">
    <source>
        <dbReference type="ARBA" id="ARBA00022837"/>
    </source>
</evidence>
<dbReference type="GeneID" id="101685109"/>